<evidence type="ECO:0000313" key="3">
    <source>
        <dbReference type="EMBL" id="KKN12742.1"/>
    </source>
</evidence>
<dbReference type="GO" id="GO:0005525">
    <property type="term" value="F:GTP binding"/>
    <property type="evidence" value="ECO:0007669"/>
    <property type="project" value="UniProtKB-KW"/>
</dbReference>
<dbReference type="GO" id="GO:0003924">
    <property type="term" value="F:GTPase activity"/>
    <property type="evidence" value="ECO:0007669"/>
    <property type="project" value="InterPro"/>
</dbReference>
<sequence length="56" mass="6467">MESLLKIIVSGLDNAGKTSILTALDRKYDFQKDIVQLKPTIRVEYHKMNFLKNNTI</sequence>
<dbReference type="Pfam" id="PF00025">
    <property type="entry name" value="Arf"/>
    <property type="match status" value="1"/>
</dbReference>
<proteinExistence type="predicted"/>
<evidence type="ECO:0008006" key="4">
    <source>
        <dbReference type="Google" id="ProtNLM"/>
    </source>
</evidence>
<keyword evidence="2" id="KW-0342">GTP-binding</keyword>
<evidence type="ECO:0000256" key="2">
    <source>
        <dbReference type="ARBA" id="ARBA00023134"/>
    </source>
</evidence>
<keyword evidence="1" id="KW-0547">Nucleotide-binding</keyword>
<dbReference type="Gene3D" id="3.40.50.300">
    <property type="entry name" value="P-loop containing nucleotide triphosphate hydrolases"/>
    <property type="match status" value="1"/>
</dbReference>
<protein>
    <recommendedName>
        <fullName evidence="4">G domain-containing protein</fullName>
    </recommendedName>
</protein>
<accession>A0A0F9NL34</accession>
<name>A0A0F9NL34_9ZZZZ</name>
<dbReference type="InterPro" id="IPR027417">
    <property type="entry name" value="P-loop_NTPase"/>
</dbReference>
<gene>
    <name evidence="3" type="ORF">LCGC14_1013490</name>
</gene>
<evidence type="ECO:0000256" key="1">
    <source>
        <dbReference type="ARBA" id="ARBA00022741"/>
    </source>
</evidence>
<dbReference type="AlphaFoldDB" id="A0A0F9NL34"/>
<feature type="non-terminal residue" evidence="3">
    <location>
        <position position="56"/>
    </location>
</feature>
<reference evidence="3" key="1">
    <citation type="journal article" date="2015" name="Nature">
        <title>Complex archaea that bridge the gap between prokaryotes and eukaryotes.</title>
        <authorList>
            <person name="Spang A."/>
            <person name="Saw J.H."/>
            <person name="Jorgensen S.L."/>
            <person name="Zaremba-Niedzwiedzka K."/>
            <person name="Martijn J."/>
            <person name="Lind A.E."/>
            <person name="van Eijk R."/>
            <person name="Schleper C."/>
            <person name="Guy L."/>
            <person name="Ettema T.J."/>
        </authorList>
    </citation>
    <scope>NUCLEOTIDE SEQUENCE</scope>
</reference>
<dbReference type="EMBL" id="LAZR01003998">
    <property type="protein sequence ID" value="KKN12742.1"/>
    <property type="molecule type" value="Genomic_DNA"/>
</dbReference>
<organism evidence="3">
    <name type="scientific">marine sediment metagenome</name>
    <dbReference type="NCBI Taxonomy" id="412755"/>
    <lineage>
        <taxon>unclassified sequences</taxon>
        <taxon>metagenomes</taxon>
        <taxon>ecological metagenomes</taxon>
    </lineage>
</organism>
<dbReference type="InterPro" id="IPR006689">
    <property type="entry name" value="Small_GTPase_ARF/SAR"/>
</dbReference>
<comment type="caution">
    <text evidence="3">The sequence shown here is derived from an EMBL/GenBank/DDBJ whole genome shotgun (WGS) entry which is preliminary data.</text>
</comment>
<dbReference type="SUPFAM" id="SSF52540">
    <property type="entry name" value="P-loop containing nucleoside triphosphate hydrolases"/>
    <property type="match status" value="1"/>
</dbReference>